<dbReference type="KEGG" id="aace:A0U92_04925"/>
<evidence type="ECO:0008006" key="3">
    <source>
        <dbReference type="Google" id="ProtNLM"/>
    </source>
</evidence>
<proteinExistence type="predicted"/>
<dbReference type="Proteomes" id="UP000188937">
    <property type="component" value="Chromosome"/>
</dbReference>
<dbReference type="InterPro" id="IPR018724">
    <property type="entry name" value="2OG-Fe_dioxygenase"/>
</dbReference>
<dbReference type="AlphaFoldDB" id="A0A1U9KEL2"/>
<evidence type="ECO:0000313" key="1">
    <source>
        <dbReference type="EMBL" id="AQS84222.1"/>
    </source>
</evidence>
<dbReference type="Pfam" id="PF10014">
    <property type="entry name" value="2OG-Fe_Oxy_2"/>
    <property type="match status" value="1"/>
</dbReference>
<keyword evidence="2" id="KW-1185">Reference proteome</keyword>
<organism evidence="1 2">
    <name type="scientific">Acetobacter aceti</name>
    <dbReference type="NCBI Taxonomy" id="435"/>
    <lineage>
        <taxon>Bacteria</taxon>
        <taxon>Pseudomonadati</taxon>
        <taxon>Pseudomonadota</taxon>
        <taxon>Alphaproteobacteria</taxon>
        <taxon>Acetobacterales</taxon>
        <taxon>Acetobacteraceae</taxon>
        <taxon>Acetobacter</taxon>
        <taxon>Acetobacter subgen. Acetobacter</taxon>
    </lineage>
</organism>
<reference evidence="1 2" key="1">
    <citation type="submission" date="2016-03" db="EMBL/GenBank/DDBJ databases">
        <title>Acetic acid bacteria sequencing.</title>
        <authorList>
            <person name="Brandt J."/>
            <person name="Jakob F."/>
            <person name="Vogel R.F."/>
        </authorList>
    </citation>
    <scope>NUCLEOTIDE SEQUENCE [LARGE SCALE GENOMIC DNA]</scope>
    <source>
        <strain evidence="1 2">TMW2.1153</strain>
    </source>
</reference>
<sequence>MTRPEEDLTRAALTGAALTGIEATTRDSFFAHIPAKQMHTLLDSYGMADWESFASSWQRLGVDVYMADGGRYRRRRHATFALSDNSIVRKKHQPHYQSRDYNTLNGGIERWFDPVEKRIGDHPVMRAVLSLVNRLATDLTPEPERPETWHAEVHQFRIEAGREMNGHPTPEGLHRDGVDWVLVLMVRRENVENGTTSIHDLQGNEVGSFTLTGPLDAAFVNDHMVYHGVTPIQPIDPNLPAFRDVLVVTLRHQ</sequence>
<dbReference type="RefSeq" id="WP_077812264.1">
    <property type="nucleotide sequence ID" value="NZ_CP014692.1"/>
</dbReference>
<evidence type="ECO:0000313" key="2">
    <source>
        <dbReference type="Proteomes" id="UP000188937"/>
    </source>
</evidence>
<dbReference type="GO" id="GO:0051213">
    <property type="term" value="F:dioxygenase activity"/>
    <property type="evidence" value="ECO:0007669"/>
    <property type="project" value="InterPro"/>
</dbReference>
<dbReference type="EMBL" id="CP014692">
    <property type="protein sequence ID" value="AQS84222.1"/>
    <property type="molecule type" value="Genomic_DNA"/>
</dbReference>
<name>A0A1U9KEL2_ACEAC</name>
<dbReference type="Gene3D" id="2.60.120.620">
    <property type="entry name" value="q2cbj1_9rhob like domain"/>
    <property type="match status" value="1"/>
</dbReference>
<protein>
    <recommendedName>
        <fullName evidence="3">2OG-Fe dioxygenase family protein</fullName>
    </recommendedName>
</protein>
<accession>A0A1U9KEL2</accession>
<dbReference type="STRING" id="435.A0U92_04925"/>
<dbReference type="OrthoDB" id="6681382at2"/>
<gene>
    <name evidence="1" type="ORF">A0U92_04925</name>
</gene>